<feature type="region of interest" description="Disordered" evidence="1">
    <location>
        <begin position="28"/>
        <end position="48"/>
    </location>
</feature>
<protein>
    <submittedName>
        <fullName evidence="2">Uncharacterized protein</fullName>
    </submittedName>
</protein>
<dbReference type="EMBL" id="CP111014">
    <property type="protein sequence ID" value="WAR00301.1"/>
    <property type="molecule type" value="Genomic_DNA"/>
</dbReference>
<reference evidence="2" key="1">
    <citation type="submission" date="2022-11" db="EMBL/GenBank/DDBJ databases">
        <title>Centuries of genome instability and evolution in soft-shell clam transmissible cancer (bioRxiv).</title>
        <authorList>
            <person name="Hart S.F.M."/>
            <person name="Yonemitsu M.A."/>
            <person name="Giersch R.M."/>
            <person name="Beal B.F."/>
            <person name="Arriagada G."/>
            <person name="Davis B.W."/>
            <person name="Ostrander E.A."/>
            <person name="Goff S.P."/>
            <person name="Metzger M.J."/>
        </authorList>
    </citation>
    <scope>NUCLEOTIDE SEQUENCE</scope>
    <source>
        <strain evidence="2">MELC-2E11</strain>
        <tissue evidence="2">Siphon/mantle</tissue>
    </source>
</reference>
<evidence type="ECO:0000313" key="2">
    <source>
        <dbReference type="EMBL" id="WAR00301.1"/>
    </source>
</evidence>
<evidence type="ECO:0000256" key="1">
    <source>
        <dbReference type="SAM" id="MobiDB-lite"/>
    </source>
</evidence>
<gene>
    <name evidence="2" type="ORF">MAR_024673</name>
</gene>
<feature type="region of interest" description="Disordered" evidence="1">
    <location>
        <begin position="71"/>
        <end position="92"/>
    </location>
</feature>
<keyword evidence="3" id="KW-1185">Reference proteome</keyword>
<dbReference type="Proteomes" id="UP001164746">
    <property type="component" value="Chromosome 3"/>
</dbReference>
<accession>A0ABY7DVH0</accession>
<evidence type="ECO:0000313" key="3">
    <source>
        <dbReference type="Proteomes" id="UP001164746"/>
    </source>
</evidence>
<sequence length="92" mass="9964">MSETLTPQQSEGLPSFVLQSLELKGQKDQLRSISKPHPHQLDDLSGASQEQLSSIAEILRKAVLNRRLAMGEDGDSVSQSMESAATGWSIDA</sequence>
<name>A0ABY7DVH0_MYAAR</name>
<proteinExistence type="predicted"/>
<organism evidence="2 3">
    <name type="scientific">Mya arenaria</name>
    <name type="common">Soft-shell clam</name>
    <dbReference type="NCBI Taxonomy" id="6604"/>
    <lineage>
        <taxon>Eukaryota</taxon>
        <taxon>Metazoa</taxon>
        <taxon>Spiralia</taxon>
        <taxon>Lophotrochozoa</taxon>
        <taxon>Mollusca</taxon>
        <taxon>Bivalvia</taxon>
        <taxon>Autobranchia</taxon>
        <taxon>Heteroconchia</taxon>
        <taxon>Euheterodonta</taxon>
        <taxon>Imparidentia</taxon>
        <taxon>Neoheterodontei</taxon>
        <taxon>Myida</taxon>
        <taxon>Myoidea</taxon>
        <taxon>Myidae</taxon>
        <taxon>Mya</taxon>
    </lineage>
</organism>